<reference evidence="2" key="1">
    <citation type="submission" date="2021-01" db="EMBL/GenBank/DDBJ databases">
        <authorList>
            <person name="Kaushik A."/>
        </authorList>
    </citation>
    <scope>NUCLEOTIDE SEQUENCE</scope>
    <source>
        <strain evidence="2">AG1-1C</strain>
    </source>
</reference>
<dbReference type="Proteomes" id="UP000663846">
    <property type="component" value="Unassembled WGS sequence"/>
</dbReference>
<proteinExistence type="predicted"/>
<feature type="transmembrane region" description="Helical" evidence="1">
    <location>
        <begin position="449"/>
        <end position="476"/>
    </location>
</feature>
<dbReference type="EMBL" id="CAJMWS010000327">
    <property type="protein sequence ID" value="CAE6431325.1"/>
    <property type="molecule type" value="Genomic_DNA"/>
</dbReference>
<evidence type="ECO:0000313" key="3">
    <source>
        <dbReference type="Proteomes" id="UP000663846"/>
    </source>
</evidence>
<protein>
    <submittedName>
        <fullName evidence="2">Uncharacterized protein</fullName>
    </submittedName>
</protein>
<feature type="transmembrane region" description="Helical" evidence="1">
    <location>
        <begin position="488"/>
        <end position="512"/>
    </location>
</feature>
<evidence type="ECO:0000256" key="1">
    <source>
        <dbReference type="SAM" id="Phobius"/>
    </source>
</evidence>
<name>A0A8H2XUY3_9AGAM</name>
<keyword evidence="1" id="KW-0472">Membrane</keyword>
<keyword evidence="1" id="KW-0812">Transmembrane</keyword>
<keyword evidence="1" id="KW-1133">Transmembrane helix</keyword>
<feature type="transmembrane region" description="Helical" evidence="1">
    <location>
        <begin position="349"/>
        <end position="366"/>
    </location>
</feature>
<evidence type="ECO:0000313" key="2">
    <source>
        <dbReference type="EMBL" id="CAE6431325.1"/>
    </source>
</evidence>
<feature type="transmembrane region" description="Helical" evidence="1">
    <location>
        <begin position="291"/>
        <end position="310"/>
    </location>
</feature>
<gene>
    <name evidence="2" type="ORF">RDB_LOCUS107740</name>
</gene>
<dbReference type="AlphaFoldDB" id="A0A8H2XUY3"/>
<feature type="transmembrane region" description="Helical" evidence="1">
    <location>
        <begin position="386"/>
        <end position="405"/>
    </location>
</feature>
<accession>A0A8H2XUY3</accession>
<comment type="caution">
    <text evidence="2">The sequence shown here is derived from an EMBL/GenBank/DDBJ whole genome shotgun (WGS) entry which is preliminary data.</text>
</comment>
<organism evidence="2 3">
    <name type="scientific">Rhizoctonia solani</name>
    <dbReference type="NCBI Taxonomy" id="456999"/>
    <lineage>
        <taxon>Eukaryota</taxon>
        <taxon>Fungi</taxon>
        <taxon>Dikarya</taxon>
        <taxon>Basidiomycota</taxon>
        <taxon>Agaricomycotina</taxon>
        <taxon>Agaricomycetes</taxon>
        <taxon>Cantharellales</taxon>
        <taxon>Ceratobasidiaceae</taxon>
        <taxon>Rhizoctonia</taxon>
    </lineage>
</organism>
<sequence length="527" mass="59002">MASSTLSPLETIQVIPKNPEPGVLSPLTPRSKQPRTIAIRETFGSIEHNQSNLPQGWTFHPLPSQFEPVITSTNSSTVSIFSKGTSSRGYFHHAEYRITTNLDIVDRHDICSALENDPHRGTDEFVELVALHLDPAYELEDEKKEYTILHVDHFNRHFHHDVPDDQSNKDAMLTSKYYEWIELIGQHPESHLFLPSTNPKKYSCLGRKIAQQVVWDHQNGHITKLDVENAFSMAECASLLSALQKRRVTDKQCQKIIRTVIQRFLQSRQFQQPQLESTFRAGNEEGERGPIIIVAVLVAFMMWTGPMLSIPPAYFRRLREVAARADKGEYLPHLWNTLIKGLLKEWNDLNIVLALVLSANVAFLALPGTSGDNLSALANLSRGAGIVSMFVTLGGLLTSLSLIWLHQPMLGTGSSDACKYVLGSAYNSKRRNQLQGSALESKRGSFLRLVLMATYLGMPLVLLVWSVIAFVISALTWTFLFSSYETRVTVVVLCAMVLITPLVTILVFWGPIASKDTLFGKMARGSF</sequence>